<keyword evidence="3" id="KW-0378">Hydrolase</keyword>
<keyword evidence="3" id="KW-0540">Nuclease</keyword>
<evidence type="ECO:0000313" key="3">
    <source>
        <dbReference type="EMBL" id="EAU66700.1"/>
    </source>
</evidence>
<keyword evidence="4" id="KW-1185">Reference proteome</keyword>
<feature type="signal peptide" evidence="1">
    <location>
        <begin position="1"/>
        <end position="27"/>
    </location>
</feature>
<keyword evidence="3" id="KW-0255">Endonuclease</keyword>
<accession>Q092M0</accession>
<evidence type="ECO:0000313" key="2">
    <source>
        <dbReference type="EMBL" id="ADO70770.1"/>
    </source>
</evidence>
<reference evidence="2 4" key="2">
    <citation type="journal article" date="2011" name="Mol. Biol. Evol.">
        <title>Comparative genomic analysis of fruiting body formation in Myxococcales.</title>
        <authorList>
            <person name="Huntley S."/>
            <person name="Hamann N."/>
            <person name="Wegener-Feldbrugge S."/>
            <person name="Treuner-Lange A."/>
            <person name="Kube M."/>
            <person name="Reinhardt R."/>
            <person name="Klages S."/>
            <person name="Muller R."/>
            <person name="Ronning C.M."/>
            <person name="Nierman W.C."/>
            <person name="Sogaard-Andersen L."/>
        </authorList>
    </citation>
    <scope>NUCLEOTIDE SEQUENCE [LARGE SCALE GENOMIC DNA]</scope>
    <source>
        <strain evidence="2 4">DW4/3-1</strain>
    </source>
</reference>
<proteinExistence type="predicted"/>
<dbReference type="InterPro" id="IPR036691">
    <property type="entry name" value="Endo/exonu/phosph_ase_sf"/>
</dbReference>
<dbReference type="OrthoDB" id="5523436at2"/>
<dbReference type="KEGG" id="sur:STAUR_2978"/>
<keyword evidence="3" id="KW-0269">Exonuclease</keyword>
<reference evidence="3 5" key="1">
    <citation type="submission" date="2006-04" db="EMBL/GenBank/DDBJ databases">
        <authorList>
            <person name="Nierman W.C."/>
        </authorList>
    </citation>
    <scope>NUCLEOTIDE SEQUENCE [LARGE SCALE GENOMIC DNA]</scope>
    <source>
        <strain evidence="3 5">DW4/3-1</strain>
    </source>
</reference>
<dbReference type="SUPFAM" id="SSF56219">
    <property type="entry name" value="DNase I-like"/>
    <property type="match status" value="1"/>
</dbReference>
<dbReference type="HOGENOM" id="CLU_707705_0_0_7"/>
<keyword evidence="1" id="KW-0732">Signal</keyword>
<gene>
    <name evidence="2" type="ordered locus">STAUR_2978</name>
    <name evidence="3" type="ORF">STIAU_4295</name>
</gene>
<evidence type="ECO:0000256" key="1">
    <source>
        <dbReference type="SAM" id="SignalP"/>
    </source>
</evidence>
<dbReference type="AlphaFoldDB" id="Q092M0"/>
<dbReference type="EMBL" id="AAMD01000049">
    <property type="protein sequence ID" value="EAU66700.1"/>
    <property type="molecule type" value="Genomic_DNA"/>
</dbReference>
<evidence type="ECO:0000313" key="5">
    <source>
        <dbReference type="Proteomes" id="UP000032702"/>
    </source>
</evidence>
<evidence type="ECO:0000313" key="4">
    <source>
        <dbReference type="Proteomes" id="UP000001351"/>
    </source>
</evidence>
<dbReference type="EMBL" id="CP002271">
    <property type="protein sequence ID" value="ADO70770.1"/>
    <property type="molecule type" value="Genomic_DNA"/>
</dbReference>
<protein>
    <submittedName>
        <fullName evidence="2">Endonuclease/exonuclease/phosphatase domain protein</fullName>
    </submittedName>
    <submittedName>
        <fullName evidence="3">Endonuclease/exonuclease/phosphatase family</fullName>
    </submittedName>
</protein>
<organism evidence="3 5">
    <name type="scientific">Stigmatella aurantiaca (strain DW4/3-1)</name>
    <dbReference type="NCBI Taxonomy" id="378806"/>
    <lineage>
        <taxon>Bacteria</taxon>
        <taxon>Pseudomonadati</taxon>
        <taxon>Myxococcota</taxon>
        <taxon>Myxococcia</taxon>
        <taxon>Myxococcales</taxon>
        <taxon>Cystobacterineae</taxon>
        <taxon>Archangiaceae</taxon>
        <taxon>Stigmatella</taxon>
    </lineage>
</organism>
<dbReference type="RefSeq" id="WP_002613753.1">
    <property type="nucleotide sequence ID" value="NC_014623.1"/>
</dbReference>
<feature type="chain" id="PRO_5010840248" evidence="1">
    <location>
        <begin position="28"/>
        <end position="390"/>
    </location>
</feature>
<dbReference type="eggNOG" id="ENOG5032NFZ">
    <property type="taxonomic scope" value="Bacteria"/>
</dbReference>
<name>Q092M0_STIAD</name>
<dbReference type="Proteomes" id="UP000032702">
    <property type="component" value="Unassembled WGS sequence"/>
</dbReference>
<dbReference type="GO" id="GO:0004527">
    <property type="term" value="F:exonuclease activity"/>
    <property type="evidence" value="ECO:0007669"/>
    <property type="project" value="UniProtKB-KW"/>
</dbReference>
<dbReference type="Proteomes" id="UP000001351">
    <property type="component" value="Chromosome"/>
</dbReference>
<dbReference type="GO" id="GO:0004519">
    <property type="term" value="F:endonuclease activity"/>
    <property type="evidence" value="ECO:0007669"/>
    <property type="project" value="UniProtKB-KW"/>
</dbReference>
<dbReference type="STRING" id="378806.STAUR_2978"/>
<dbReference type="Gene3D" id="3.60.10.10">
    <property type="entry name" value="Endonuclease/exonuclease/phosphatase"/>
    <property type="match status" value="1"/>
</dbReference>
<sequence>MLFRRLCEPSRLPLFTAVLVLTSAAWAESTPAFDASYASHPKSWFDAVSESDYFNPSLTRSWQLNETCDDTGAFSVASYNIFHNVPFVTDFGDEMEQSLGKVSKCADVLLFQEAWDYDDIIQDGPKADLAARGYSMLTPSGYYCDDSLEGAIENDCSGLVLFHKSGTVLVKELGFQAFTDVNGVDVHKEKGVWGAIFAKAGRYYYVFTTHFTYGSNSHLDGDGASDASRISNMKQSLAYIRAAVTANRASYPPTFVLFGGDFNADFTSEVPSSKGRQLLVQAAADGFLFEPHDYRQMGAALGAYEIPGFQSNWTGTAVDAGPNGMATGPKGDFDTVLLGKPTTLGTCAASRISYSGWAPAWKTLNGSQRIWPTYTHSDHYGRWIQVKPGC</sequence>